<organism evidence="1 3">
    <name type="scientific">Nonlabens ulvanivorans</name>
    <name type="common">Persicivirga ulvanivorans</name>
    <dbReference type="NCBI Taxonomy" id="906888"/>
    <lineage>
        <taxon>Bacteria</taxon>
        <taxon>Pseudomonadati</taxon>
        <taxon>Bacteroidota</taxon>
        <taxon>Flavobacteriia</taxon>
        <taxon>Flavobacteriales</taxon>
        <taxon>Flavobacteriaceae</taxon>
        <taxon>Nonlabens</taxon>
    </lineage>
</organism>
<accession>A0A084JYP8</accession>
<sequence>MKTNLLLIITVIGLFNLGYAQEENELEDAPYDFLDLFDESRRDQETVMTNTKLYVGFGFNQALGDGNGIGDDYRFWGSGVFDVGLEFSTRLKKEDDFMRFNYGLTMRIQSLRINDDKVFSTFNNVTRLEDAGFDLDGSRFTQVSILTPVHLEFGRRDLKDYEDGIKRYGGAKPFVVGVGGYIGLVSTSSQEIKYEREGRDVTNTLTNDFKVNNFQYGLSVYAGWNDSQIFATYGLNDIFKDSPVQQQYVTLGVRFR</sequence>
<name>A0A084JYP8_NONUL</name>
<evidence type="ECO:0000313" key="3">
    <source>
        <dbReference type="Proteomes" id="UP000028531"/>
    </source>
</evidence>
<dbReference type="Proteomes" id="UP000028531">
    <property type="component" value="Unassembled WGS sequence"/>
</dbReference>
<reference evidence="2 4" key="2">
    <citation type="submission" date="2018-03" db="EMBL/GenBank/DDBJ databases">
        <title>Genomic Encyclopedia of Archaeal and Bacterial Type Strains, Phase II (KMG-II): from individual species to whole genera.</title>
        <authorList>
            <person name="Goeker M."/>
        </authorList>
    </citation>
    <scope>NUCLEOTIDE SEQUENCE [LARGE SCALE GENOMIC DNA]</scope>
    <source>
        <strain evidence="2 4">DSM 22727</strain>
    </source>
</reference>
<protein>
    <recommendedName>
        <fullName evidence="5">Outer membrane protein beta-barrel domain-containing protein</fullName>
    </recommendedName>
</protein>
<proteinExistence type="predicted"/>
<dbReference type="AlphaFoldDB" id="A0A084JYP8"/>
<comment type="caution">
    <text evidence="1">The sequence shown here is derived from an EMBL/GenBank/DDBJ whole genome shotgun (WGS) entry which is preliminary data.</text>
</comment>
<dbReference type="EMBL" id="PVNA01000004">
    <property type="protein sequence ID" value="PRX13068.1"/>
    <property type="molecule type" value="Genomic_DNA"/>
</dbReference>
<dbReference type="OrthoDB" id="1466811at2"/>
<dbReference type="EMBL" id="JPJI01000023">
    <property type="protein sequence ID" value="KEZ94082.1"/>
    <property type="molecule type" value="Genomic_DNA"/>
</dbReference>
<evidence type="ECO:0000313" key="1">
    <source>
        <dbReference type="EMBL" id="KEZ94082.1"/>
    </source>
</evidence>
<dbReference type="Proteomes" id="UP000239997">
    <property type="component" value="Unassembled WGS sequence"/>
</dbReference>
<reference evidence="1 3" key="1">
    <citation type="submission" date="2014-07" db="EMBL/GenBank/DDBJ databases">
        <title>Draft genome sequence of Nonlabens ulvanivorans, an ulvan degrading bacterium.</title>
        <authorList>
            <person name="Kopel M."/>
            <person name="Helbert W."/>
            <person name="Henrissat B."/>
            <person name="Doniger T."/>
            <person name="Banin E."/>
        </authorList>
    </citation>
    <scope>NUCLEOTIDE SEQUENCE [LARGE SCALE GENOMIC DNA]</scope>
    <source>
        <strain evidence="1 3">PLR</strain>
    </source>
</reference>
<dbReference type="RefSeq" id="WP_036580036.1">
    <property type="nucleotide sequence ID" value="NZ_JPJI01000023.1"/>
</dbReference>
<keyword evidence="4" id="KW-1185">Reference proteome</keyword>
<evidence type="ECO:0008006" key="5">
    <source>
        <dbReference type="Google" id="ProtNLM"/>
    </source>
</evidence>
<evidence type="ECO:0000313" key="2">
    <source>
        <dbReference type="EMBL" id="PRX13068.1"/>
    </source>
</evidence>
<evidence type="ECO:0000313" key="4">
    <source>
        <dbReference type="Proteomes" id="UP000239997"/>
    </source>
</evidence>
<gene>
    <name evidence="1" type="ORF">IL45_02735</name>
    <name evidence="2" type="ORF">LY02_02126</name>
</gene>